<dbReference type="InterPro" id="IPR011701">
    <property type="entry name" value="MFS"/>
</dbReference>
<evidence type="ECO:0000313" key="9">
    <source>
        <dbReference type="RefSeq" id="XP_033572420.1"/>
    </source>
</evidence>
<dbReference type="PROSITE" id="PS50850">
    <property type="entry name" value="MFS"/>
    <property type="match status" value="1"/>
</dbReference>
<dbReference type="GO" id="GO:0005886">
    <property type="term" value="C:plasma membrane"/>
    <property type="evidence" value="ECO:0007669"/>
    <property type="project" value="TreeGrafter"/>
</dbReference>
<dbReference type="SUPFAM" id="SSF103473">
    <property type="entry name" value="MFS general substrate transporter"/>
    <property type="match status" value="1"/>
</dbReference>
<reference evidence="9" key="2">
    <citation type="submission" date="2020-04" db="EMBL/GenBank/DDBJ databases">
        <authorList>
            <consortium name="NCBI Genome Project"/>
        </authorList>
    </citation>
    <scope>NUCLEOTIDE SEQUENCE</scope>
    <source>
        <strain evidence="9">CBS 304.34</strain>
    </source>
</reference>
<keyword evidence="2 5" id="KW-0812">Transmembrane</keyword>
<dbReference type="Pfam" id="PF07690">
    <property type="entry name" value="MFS_1"/>
    <property type="match status" value="1"/>
</dbReference>
<dbReference type="PANTHER" id="PTHR23501">
    <property type="entry name" value="MAJOR FACILITATOR SUPERFAMILY"/>
    <property type="match status" value="1"/>
</dbReference>
<feature type="transmembrane region" description="Helical" evidence="5">
    <location>
        <begin position="333"/>
        <end position="352"/>
    </location>
</feature>
<dbReference type="PANTHER" id="PTHR23501:SF94">
    <property type="entry name" value="MAJOR FACILITATOR SUPERFAMILY (MFS) PROFILE DOMAIN-CONTAINING PROTEIN"/>
    <property type="match status" value="1"/>
</dbReference>
<evidence type="ECO:0000259" key="6">
    <source>
        <dbReference type="PROSITE" id="PS50850"/>
    </source>
</evidence>
<dbReference type="OrthoDB" id="2351791at2759"/>
<feature type="transmembrane region" description="Helical" evidence="5">
    <location>
        <begin position="291"/>
        <end position="312"/>
    </location>
</feature>
<feature type="domain" description="Major facilitator superfamily (MFS) profile" evidence="6">
    <location>
        <begin position="72"/>
        <end position="561"/>
    </location>
</feature>
<keyword evidence="3 5" id="KW-1133">Transmembrane helix</keyword>
<evidence type="ECO:0000313" key="8">
    <source>
        <dbReference type="Proteomes" id="UP000504636"/>
    </source>
</evidence>
<feature type="transmembrane region" description="Helical" evidence="5">
    <location>
        <begin position="528"/>
        <end position="558"/>
    </location>
</feature>
<dbReference type="Gene3D" id="1.20.1250.20">
    <property type="entry name" value="MFS general substrate transporter like domains"/>
    <property type="match status" value="1"/>
</dbReference>
<proteinExistence type="predicted"/>
<feature type="transmembrane region" description="Helical" evidence="5">
    <location>
        <begin position="423"/>
        <end position="443"/>
    </location>
</feature>
<feature type="transmembrane region" description="Helical" evidence="5">
    <location>
        <begin position="171"/>
        <end position="190"/>
    </location>
</feature>
<reference evidence="9" key="3">
    <citation type="submission" date="2025-04" db="UniProtKB">
        <authorList>
            <consortium name="RefSeq"/>
        </authorList>
    </citation>
    <scope>IDENTIFICATION</scope>
    <source>
        <strain evidence="9">CBS 304.34</strain>
    </source>
</reference>
<sequence length="581" mass="62107">MDSSKMESIPFPPPTAHDSYIASSASSGVLKNIAIERGSYIASSNSSTILKTGGNEKNEAPTWKPTPHELAIMLSLALISLMVSLDATIVITSLSTIVRALNATSTGGFWIGTAYLLTCAATMPFTTSLSSIFGRPPLLLLSLALFTAGTLLCALSHALPLLLAGRCVQGIGGGGIISLSLIIFTDIVPLRFRSKYYGIIQGAWALGTCIGPVVGGVFVQKASWRWVFYVMFPFCGIGFAAVGGLLTLKPKTESLGEKMKKVDWAGGVLFIASCTSFLVAVSWGGTQEPWASWRTIVPLVLGALGMLATGVWERYGAKQPFLPGDLFYCPSAFAAYFGATVQGFLLYGVLYYGPLYFLSIRLLSPIPTGLSILPTTVALVPASVAVGAIVSRVGHFRWAIWSGWLLTTLSHGLMILWDVHTPTAVWVVIMILLGLGHGLVLNAQNFAAQAIAKRKQEGEAASMYAFLRSLGMALGVGVGGSVFQNVMKVKLGHFHLPLEIASNAEAYIETVKHMPVDSVMRAQVLESYVYGLMGVFGLFCGMAGLALVASAFVGRFVLDKELESEHKLAENRWSRGLNNMV</sequence>
<dbReference type="EMBL" id="MU003709">
    <property type="protein sequence ID" value="KAF2805456.1"/>
    <property type="molecule type" value="Genomic_DNA"/>
</dbReference>
<accession>A0A6A6Y9G8</accession>
<protein>
    <submittedName>
        <fullName evidence="7 9">Major facilitator superfamily transporter</fullName>
    </submittedName>
</protein>
<feature type="transmembrane region" description="Helical" evidence="5">
    <location>
        <begin position="264"/>
        <end position="285"/>
    </location>
</feature>
<evidence type="ECO:0000256" key="2">
    <source>
        <dbReference type="ARBA" id="ARBA00022692"/>
    </source>
</evidence>
<feature type="transmembrane region" description="Helical" evidence="5">
    <location>
        <begin position="226"/>
        <end position="248"/>
    </location>
</feature>
<feature type="transmembrane region" description="Helical" evidence="5">
    <location>
        <begin position="398"/>
        <end position="417"/>
    </location>
</feature>
<name>A0A6A6Y9G8_9PEZI</name>
<dbReference type="AlphaFoldDB" id="A0A6A6Y9G8"/>
<feature type="transmembrane region" description="Helical" evidence="5">
    <location>
        <begin position="107"/>
        <end position="126"/>
    </location>
</feature>
<feature type="transmembrane region" description="Helical" evidence="5">
    <location>
        <begin position="464"/>
        <end position="483"/>
    </location>
</feature>
<evidence type="ECO:0000256" key="5">
    <source>
        <dbReference type="SAM" id="Phobius"/>
    </source>
</evidence>
<dbReference type="Proteomes" id="UP000504636">
    <property type="component" value="Unplaced"/>
</dbReference>
<evidence type="ECO:0000256" key="4">
    <source>
        <dbReference type="ARBA" id="ARBA00023136"/>
    </source>
</evidence>
<evidence type="ECO:0000256" key="1">
    <source>
        <dbReference type="ARBA" id="ARBA00004141"/>
    </source>
</evidence>
<evidence type="ECO:0000256" key="3">
    <source>
        <dbReference type="ARBA" id="ARBA00022989"/>
    </source>
</evidence>
<feature type="transmembrane region" description="Helical" evidence="5">
    <location>
        <begin position="202"/>
        <end position="220"/>
    </location>
</feature>
<dbReference type="InterPro" id="IPR036259">
    <property type="entry name" value="MFS_trans_sf"/>
</dbReference>
<keyword evidence="8" id="KW-1185">Reference proteome</keyword>
<dbReference type="GeneID" id="54457931"/>
<keyword evidence="4 5" id="KW-0472">Membrane</keyword>
<feature type="transmembrane region" description="Helical" evidence="5">
    <location>
        <begin position="372"/>
        <end position="391"/>
    </location>
</feature>
<dbReference type="Gene3D" id="1.20.1720.10">
    <property type="entry name" value="Multidrug resistance protein D"/>
    <property type="match status" value="1"/>
</dbReference>
<organism evidence="7">
    <name type="scientific">Mytilinidion resinicola</name>
    <dbReference type="NCBI Taxonomy" id="574789"/>
    <lineage>
        <taxon>Eukaryota</taxon>
        <taxon>Fungi</taxon>
        <taxon>Dikarya</taxon>
        <taxon>Ascomycota</taxon>
        <taxon>Pezizomycotina</taxon>
        <taxon>Dothideomycetes</taxon>
        <taxon>Pleosporomycetidae</taxon>
        <taxon>Mytilinidiales</taxon>
        <taxon>Mytilinidiaceae</taxon>
        <taxon>Mytilinidion</taxon>
    </lineage>
</organism>
<comment type="subcellular location">
    <subcellularLocation>
        <location evidence="1">Membrane</location>
        <topology evidence="1">Multi-pass membrane protein</topology>
    </subcellularLocation>
</comment>
<feature type="transmembrane region" description="Helical" evidence="5">
    <location>
        <begin position="70"/>
        <end position="95"/>
    </location>
</feature>
<feature type="transmembrane region" description="Helical" evidence="5">
    <location>
        <begin position="138"/>
        <end position="159"/>
    </location>
</feature>
<gene>
    <name evidence="7 9" type="ORF">BDZ99DRAFT_423695</name>
</gene>
<dbReference type="InterPro" id="IPR020846">
    <property type="entry name" value="MFS_dom"/>
</dbReference>
<dbReference type="GO" id="GO:0022857">
    <property type="term" value="F:transmembrane transporter activity"/>
    <property type="evidence" value="ECO:0007669"/>
    <property type="project" value="InterPro"/>
</dbReference>
<dbReference type="RefSeq" id="XP_033572420.1">
    <property type="nucleotide sequence ID" value="XM_033717038.1"/>
</dbReference>
<reference evidence="7 9" key="1">
    <citation type="journal article" date="2020" name="Stud. Mycol.">
        <title>101 Dothideomycetes genomes: a test case for predicting lifestyles and emergence of pathogens.</title>
        <authorList>
            <person name="Haridas S."/>
            <person name="Albert R."/>
            <person name="Binder M."/>
            <person name="Bloem J."/>
            <person name="Labutti K."/>
            <person name="Salamov A."/>
            <person name="Andreopoulos B."/>
            <person name="Baker S."/>
            <person name="Barry K."/>
            <person name="Bills G."/>
            <person name="Bluhm B."/>
            <person name="Cannon C."/>
            <person name="Castanera R."/>
            <person name="Culley D."/>
            <person name="Daum C."/>
            <person name="Ezra D."/>
            <person name="Gonzalez J."/>
            <person name="Henrissat B."/>
            <person name="Kuo A."/>
            <person name="Liang C."/>
            <person name="Lipzen A."/>
            <person name="Lutzoni F."/>
            <person name="Magnuson J."/>
            <person name="Mondo S."/>
            <person name="Nolan M."/>
            <person name="Ohm R."/>
            <person name="Pangilinan J."/>
            <person name="Park H.-J."/>
            <person name="Ramirez L."/>
            <person name="Alfaro M."/>
            <person name="Sun H."/>
            <person name="Tritt A."/>
            <person name="Yoshinaga Y."/>
            <person name="Zwiers L.-H."/>
            <person name="Turgeon B."/>
            <person name="Goodwin S."/>
            <person name="Spatafora J."/>
            <person name="Crous P."/>
            <person name="Grigoriev I."/>
        </authorList>
    </citation>
    <scope>NUCLEOTIDE SEQUENCE</scope>
    <source>
        <strain evidence="7 9">CBS 304.34</strain>
    </source>
</reference>
<evidence type="ECO:0000313" key="7">
    <source>
        <dbReference type="EMBL" id="KAF2805456.1"/>
    </source>
</evidence>